<reference evidence="2" key="1">
    <citation type="submission" date="2023-06" db="EMBL/GenBank/DDBJ databases">
        <title>Genome-scale phylogeny and comparative genomics of the fungal order Sordariales.</title>
        <authorList>
            <consortium name="Lawrence Berkeley National Laboratory"/>
            <person name="Hensen N."/>
            <person name="Bonometti L."/>
            <person name="Westerberg I."/>
            <person name="Brannstrom I.O."/>
            <person name="Guillou S."/>
            <person name="Cros-Aarteil S."/>
            <person name="Calhoun S."/>
            <person name="Haridas S."/>
            <person name="Kuo A."/>
            <person name="Mondo S."/>
            <person name="Pangilinan J."/>
            <person name="Riley R."/>
            <person name="LaButti K."/>
            <person name="Andreopoulos B."/>
            <person name="Lipzen A."/>
            <person name="Chen C."/>
            <person name="Yanf M."/>
            <person name="Daum C."/>
            <person name="Ng V."/>
            <person name="Clum A."/>
            <person name="Steindorff A."/>
            <person name="Ohm R."/>
            <person name="Martin F."/>
            <person name="Silar P."/>
            <person name="Natvig D."/>
            <person name="Lalanne C."/>
            <person name="Gautier V."/>
            <person name="Ament-velasquez S.L."/>
            <person name="Kruys A."/>
            <person name="Hutchinson M.I."/>
            <person name="Powell A.J."/>
            <person name="Barry K."/>
            <person name="Miller A.N."/>
            <person name="Grigoriev I.V."/>
            <person name="Debuchy R."/>
            <person name="Gladieux P."/>
            <person name="Thoren M.H."/>
            <person name="Johannesson H."/>
        </authorList>
    </citation>
    <scope>NUCLEOTIDE SEQUENCE</scope>
    <source>
        <strain evidence="2">SMH2392-1A</strain>
    </source>
</reference>
<comment type="caution">
    <text evidence="2">The sequence shown here is derived from an EMBL/GenBank/DDBJ whole genome shotgun (WGS) entry which is preliminary data.</text>
</comment>
<dbReference type="AlphaFoldDB" id="A0AA39ZZB1"/>
<dbReference type="Proteomes" id="UP001172101">
    <property type="component" value="Unassembled WGS sequence"/>
</dbReference>
<evidence type="ECO:0000256" key="1">
    <source>
        <dbReference type="SAM" id="MobiDB-lite"/>
    </source>
</evidence>
<evidence type="ECO:0000313" key="3">
    <source>
        <dbReference type="Proteomes" id="UP001172101"/>
    </source>
</evidence>
<organism evidence="2 3">
    <name type="scientific">Lasiosphaeria miniovina</name>
    <dbReference type="NCBI Taxonomy" id="1954250"/>
    <lineage>
        <taxon>Eukaryota</taxon>
        <taxon>Fungi</taxon>
        <taxon>Dikarya</taxon>
        <taxon>Ascomycota</taxon>
        <taxon>Pezizomycotina</taxon>
        <taxon>Sordariomycetes</taxon>
        <taxon>Sordariomycetidae</taxon>
        <taxon>Sordariales</taxon>
        <taxon>Lasiosphaeriaceae</taxon>
        <taxon>Lasiosphaeria</taxon>
    </lineage>
</organism>
<accession>A0AA39ZZB1</accession>
<gene>
    <name evidence="2" type="ORF">B0T26DRAFT_726366</name>
</gene>
<dbReference type="GeneID" id="85326087"/>
<feature type="compositionally biased region" description="Polar residues" evidence="1">
    <location>
        <begin position="91"/>
        <end position="102"/>
    </location>
</feature>
<evidence type="ECO:0000313" key="2">
    <source>
        <dbReference type="EMBL" id="KAK0706377.1"/>
    </source>
</evidence>
<feature type="region of interest" description="Disordered" evidence="1">
    <location>
        <begin position="72"/>
        <end position="102"/>
    </location>
</feature>
<name>A0AA39ZZB1_9PEZI</name>
<protein>
    <submittedName>
        <fullName evidence="2">Uncharacterized protein</fullName>
    </submittedName>
</protein>
<dbReference type="EMBL" id="JAUIRO010000007">
    <property type="protein sequence ID" value="KAK0706377.1"/>
    <property type="molecule type" value="Genomic_DNA"/>
</dbReference>
<dbReference type="RefSeq" id="XP_060291471.1">
    <property type="nucleotide sequence ID" value="XM_060442817.1"/>
</dbReference>
<keyword evidence="3" id="KW-1185">Reference proteome</keyword>
<proteinExistence type="predicted"/>
<sequence length="102" mass="11519">MYRFKAGLKYPLRRLVVTGTDTPENFSLLFGSQQIPDGHAETRKEVFMAAETPAGSPMAAMGGFYDQGCPRWSPRPASEEEEKEIQKQVEFSRTFSSFLRPP</sequence>